<dbReference type="Proteomes" id="UP001060215">
    <property type="component" value="Chromosome 1"/>
</dbReference>
<organism evidence="1 2">
    <name type="scientific">Camellia lanceoleosa</name>
    <dbReference type="NCBI Taxonomy" id="1840588"/>
    <lineage>
        <taxon>Eukaryota</taxon>
        <taxon>Viridiplantae</taxon>
        <taxon>Streptophyta</taxon>
        <taxon>Embryophyta</taxon>
        <taxon>Tracheophyta</taxon>
        <taxon>Spermatophyta</taxon>
        <taxon>Magnoliopsida</taxon>
        <taxon>eudicotyledons</taxon>
        <taxon>Gunneridae</taxon>
        <taxon>Pentapetalae</taxon>
        <taxon>asterids</taxon>
        <taxon>Ericales</taxon>
        <taxon>Theaceae</taxon>
        <taxon>Camellia</taxon>
    </lineage>
</organism>
<dbReference type="EMBL" id="CM045758">
    <property type="protein sequence ID" value="KAI8030514.1"/>
    <property type="molecule type" value="Genomic_DNA"/>
</dbReference>
<gene>
    <name evidence="1" type="ORF">LOK49_LG01G03324</name>
</gene>
<name>A0ACC0IYZ5_9ERIC</name>
<comment type="caution">
    <text evidence="1">The sequence shown here is derived from an EMBL/GenBank/DDBJ whole genome shotgun (WGS) entry which is preliminary data.</text>
</comment>
<sequence>MRSESVKEGLVVVVGSKMKIRLSHKHQSKAIDLPNTTTSNNNHDDDDVDDGAHDHQEVKKEVVSEHSMRSAEDNLTLAQLSNSTSRTVLQPSTPSPLSTGKRKKKPKELNDDFFYVLVQKKMMMKNKASVSKPNPVVVGHARKSMSCKRRKTATDGLHSPVQVKTPTMIRAEEVQSSLGSEFPSFTKLLVRSHVASCFWMGLPVPFCKLHLPRNDTTFTLEDESGEQFELKFIAEKPGLSAGWRKFAVGHKLLEGDVLIFQLVEANKFKVYIVRANDLTEVDGALSLLNLDALTKQNDSGKDDSANGGIALNNKKRKRTKSLPLALVQKKNRKTTVRKSVPKPIQPVEQFENDSEDVGSEVLVGPKSSGSATQFRDIKSFDDFTILFDGFCIDSELPEHTRVNYYELCRSKNTFIHARLIQGLNCKLVAGIICETVNIANDIRACKLTTSRDEFTIWEKTLKSFELMGMDVGFLRARVCHLLSMAFESEGALDTRQYMEAETERERAEYEIRNLEAKLVELKAASEKLGVDVKALKSKAESYEHKFQKEVDAPW</sequence>
<proteinExistence type="predicted"/>
<reference evidence="1 2" key="1">
    <citation type="journal article" date="2022" name="Plant J.">
        <title>Chromosome-level genome of Camellia lanceoleosa provides a valuable resource for understanding genome evolution and self-incompatibility.</title>
        <authorList>
            <person name="Gong W."/>
            <person name="Xiao S."/>
            <person name="Wang L."/>
            <person name="Liao Z."/>
            <person name="Chang Y."/>
            <person name="Mo W."/>
            <person name="Hu G."/>
            <person name="Li W."/>
            <person name="Zhao G."/>
            <person name="Zhu H."/>
            <person name="Hu X."/>
            <person name="Ji K."/>
            <person name="Xiang X."/>
            <person name="Song Q."/>
            <person name="Yuan D."/>
            <person name="Jin S."/>
            <person name="Zhang L."/>
        </authorList>
    </citation>
    <scope>NUCLEOTIDE SEQUENCE [LARGE SCALE GENOMIC DNA]</scope>
    <source>
        <strain evidence="1">SQ_2022a</strain>
    </source>
</reference>
<protein>
    <submittedName>
        <fullName evidence="1">B3 domain-containing protein Os01g0234100</fullName>
    </submittedName>
</protein>
<keyword evidence="2" id="KW-1185">Reference proteome</keyword>
<evidence type="ECO:0000313" key="1">
    <source>
        <dbReference type="EMBL" id="KAI8030514.1"/>
    </source>
</evidence>
<evidence type="ECO:0000313" key="2">
    <source>
        <dbReference type="Proteomes" id="UP001060215"/>
    </source>
</evidence>
<accession>A0ACC0IYZ5</accession>